<evidence type="ECO:0000256" key="6">
    <source>
        <dbReference type="PROSITE-ProRule" id="PRU00108"/>
    </source>
</evidence>
<proteinExistence type="predicted"/>
<dbReference type="PROSITE" id="PS00027">
    <property type="entry name" value="HOMEOBOX_1"/>
    <property type="match status" value="1"/>
</dbReference>
<keyword evidence="3 6" id="KW-0238">DNA-binding</keyword>
<keyword evidence="2" id="KW-0217">Developmental protein</keyword>
<sequence>MSSAPSEEPIEGTFMDNLPPDVQHLPTEQKSSGDKGMNKMSPSVENFIRCYDAPSKVAEFNTNEGSSELTSKNTPRINFNTHQLTELEKEFHFSHYLTRTRRYEIAIELGISEAQVKIWFQNRRMKLKRRLKGDRHF</sequence>
<reference evidence="10 11" key="1">
    <citation type="journal article" date="2022" name="Front. Cell. Infect. Microbiol.">
        <title>The Genomes of Two Strains of Taenia crassiceps the Animal Model for the Study of Human Cysticercosis.</title>
        <authorList>
            <person name="Bobes R.J."/>
            <person name="Estrada K."/>
            <person name="Rios-Valencia D.G."/>
            <person name="Calderon-Gallegos A."/>
            <person name="de la Torre P."/>
            <person name="Carrero J.C."/>
            <person name="Sanchez-Flores A."/>
            <person name="Laclette J.P."/>
        </authorList>
    </citation>
    <scope>NUCLEOTIDE SEQUENCE [LARGE SCALE GENOMIC DNA]</scope>
    <source>
        <strain evidence="10">WFUcys</strain>
    </source>
</reference>
<evidence type="ECO:0000256" key="2">
    <source>
        <dbReference type="ARBA" id="ARBA00022473"/>
    </source>
</evidence>
<keyword evidence="5 6" id="KW-0539">Nucleus</keyword>
<dbReference type="PRINTS" id="PR00024">
    <property type="entry name" value="HOMEOBOX"/>
</dbReference>
<dbReference type="InterPro" id="IPR020479">
    <property type="entry name" value="HD_metazoa"/>
</dbReference>
<dbReference type="InterPro" id="IPR001356">
    <property type="entry name" value="HD"/>
</dbReference>
<feature type="DNA-binding region" description="Homeobox" evidence="6">
    <location>
        <begin position="72"/>
        <end position="131"/>
    </location>
</feature>
<evidence type="ECO:0000256" key="4">
    <source>
        <dbReference type="ARBA" id="ARBA00023155"/>
    </source>
</evidence>
<evidence type="ECO:0000259" key="9">
    <source>
        <dbReference type="PROSITE" id="PS50071"/>
    </source>
</evidence>
<gene>
    <name evidence="10" type="ORF">TcWFU_000008</name>
</gene>
<feature type="domain" description="Homeobox" evidence="9">
    <location>
        <begin position="70"/>
        <end position="130"/>
    </location>
</feature>
<dbReference type="PANTHER" id="PTHR45946">
    <property type="entry name" value="HOMEOBOX PROTEIN ROUGH-RELATED"/>
    <property type="match status" value="1"/>
</dbReference>
<dbReference type="InterPro" id="IPR009057">
    <property type="entry name" value="Homeodomain-like_sf"/>
</dbReference>
<dbReference type="Proteomes" id="UP001651158">
    <property type="component" value="Unassembled WGS sequence"/>
</dbReference>
<dbReference type="SUPFAM" id="SSF46689">
    <property type="entry name" value="Homeodomain-like"/>
    <property type="match status" value="1"/>
</dbReference>
<evidence type="ECO:0000256" key="1">
    <source>
        <dbReference type="ARBA" id="ARBA00004123"/>
    </source>
</evidence>
<organism evidence="10 11">
    <name type="scientific">Taenia crassiceps</name>
    <dbReference type="NCBI Taxonomy" id="6207"/>
    <lineage>
        <taxon>Eukaryota</taxon>
        <taxon>Metazoa</taxon>
        <taxon>Spiralia</taxon>
        <taxon>Lophotrochozoa</taxon>
        <taxon>Platyhelminthes</taxon>
        <taxon>Cestoda</taxon>
        <taxon>Eucestoda</taxon>
        <taxon>Cyclophyllidea</taxon>
        <taxon>Taeniidae</taxon>
        <taxon>Taenia</taxon>
    </lineage>
</organism>
<dbReference type="PRINTS" id="PR00031">
    <property type="entry name" value="HTHREPRESSR"/>
</dbReference>
<comment type="caution">
    <text evidence="10">The sequence shown here is derived from an EMBL/GenBank/DDBJ whole genome shotgun (WGS) entry which is preliminary data.</text>
</comment>
<keyword evidence="11" id="KW-1185">Reference proteome</keyword>
<dbReference type="EMBL" id="JAKROA010000004">
    <property type="protein sequence ID" value="KAL5107198.1"/>
    <property type="molecule type" value="Genomic_DNA"/>
</dbReference>
<protein>
    <submittedName>
        <fullName evidence="10">Homeobox protein Hox-B1a</fullName>
    </submittedName>
</protein>
<evidence type="ECO:0000256" key="5">
    <source>
        <dbReference type="ARBA" id="ARBA00023242"/>
    </source>
</evidence>
<evidence type="ECO:0000256" key="7">
    <source>
        <dbReference type="RuleBase" id="RU000682"/>
    </source>
</evidence>
<dbReference type="InterPro" id="IPR017970">
    <property type="entry name" value="Homeobox_CS"/>
</dbReference>
<dbReference type="PROSITE" id="PS50071">
    <property type="entry name" value="HOMEOBOX_2"/>
    <property type="match status" value="1"/>
</dbReference>
<dbReference type="InterPro" id="IPR046327">
    <property type="entry name" value="HXA1/B1/D1"/>
</dbReference>
<evidence type="ECO:0000313" key="11">
    <source>
        <dbReference type="Proteomes" id="UP001651158"/>
    </source>
</evidence>
<evidence type="ECO:0000256" key="3">
    <source>
        <dbReference type="ARBA" id="ARBA00023125"/>
    </source>
</evidence>
<dbReference type="SMART" id="SM00389">
    <property type="entry name" value="HOX"/>
    <property type="match status" value="1"/>
</dbReference>
<evidence type="ECO:0000256" key="8">
    <source>
        <dbReference type="SAM" id="MobiDB-lite"/>
    </source>
</evidence>
<keyword evidence="4 6" id="KW-0371">Homeobox</keyword>
<dbReference type="GO" id="GO:0003677">
    <property type="term" value="F:DNA binding"/>
    <property type="evidence" value="ECO:0007669"/>
    <property type="project" value="UniProtKB-KW"/>
</dbReference>
<dbReference type="Gene3D" id="1.10.10.60">
    <property type="entry name" value="Homeodomain-like"/>
    <property type="match status" value="1"/>
</dbReference>
<comment type="subcellular location">
    <subcellularLocation>
        <location evidence="1 6 7">Nucleus</location>
    </subcellularLocation>
</comment>
<feature type="region of interest" description="Disordered" evidence="8">
    <location>
        <begin position="1"/>
        <end position="39"/>
    </location>
</feature>
<evidence type="ECO:0000313" key="10">
    <source>
        <dbReference type="EMBL" id="KAL5107198.1"/>
    </source>
</evidence>
<dbReference type="Pfam" id="PF00046">
    <property type="entry name" value="Homeodomain"/>
    <property type="match status" value="1"/>
</dbReference>
<dbReference type="PANTHER" id="PTHR45946:SF4">
    <property type="entry name" value="HOMEOBOX PROTEIN ROUGH-RELATED"/>
    <property type="match status" value="1"/>
</dbReference>
<dbReference type="InterPro" id="IPR000047">
    <property type="entry name" value="HTH_motif"/>
</dbReference>
<accession>A0ABR4QCY7</accession>
<dbReference type="CDD" id="cd00086">
    <property type="entry name" value="homeodomain"/>
    <property type="match status" value="1"/>
</dbReference>
<name>A0ABR4QCY7_9CEST</name>